<name>A0A143QER3_RHOFA</name>
<dbReference type="GO" id="GO:0016787">
    <property type="term" value="F:hydrolase activity"/>
    <property type="evidence" value="ECO:0007669"/>
    <property type="project" value="UniProtKB-KW"/>
</dbReference>
<sequence>MVVALVSGCATPVDEPAPTRTSAATSADVVAQPNSIPAQGGGAAEDVASPPGRIEIDAIGVDSDVMDLGLNPDGAMEVPPGGFPAGWYTGSPIPGQLGPSIVAGHVDWAGSPGVFYRLRELEQGDDVSVTAEDGSTVRFVVSAVEQYPKDAFPTQKVYGDLDHPGLRLITCGGQFDSDVASYEDNIVVYADRV</sequence>
<dbReference type="Proteomes" id="UP000076038">
    <property type="component" value="Chromosome"/>
</dbReference>
<evidence type="ECO:0000313" key="2">
    <source>
        <dbReference type="EMBL" id="AMY21673.1"/>
    </source>
</evidence>
<dbReference type="InterPro" id="IPR005754">
    <property type="entry name" value="Sortase"/>
</dbReference>
<dbReference type="OrthoDB" id="525039at2"/>
<dbReference type="PATRIC" id="fig|1653479.3.peg.349"/>
<dbReference type="CDD" id="cd05829">
    <property type="entry name" value="Sortase_F"/>
    <property type="match status" value="1"/>
</dbReference>
<organism evidence="2 3">
    <name type="scientific">Rhodococcoides fascians</name>
    <name type="common">Rhodococcus fascians</name>
    <dbReference type="NCBI Taxonomy" id="1828"/>
    <lineage>
        <taxon>Bacteria</taxon>
        <taxon>Bacillati</taxon>
        <taxon>Actinomycetota</taxon>
        <taxon>Actinomycetes</taxon>
        <taxon>Mycobacteriales</taxon>
        <taxon>Nocardiaceae</taxon>
        <taxon>Rhodococcoides</taxon>
    </lineage>
</organism>
<keyword evidence="1" id="KW-0378">Hydrolase</keyword>
<gene>
    <name evidence="2" type="ORF">A3Q41_00349</name>
</gene>
<dbReference type="NCBIfam" id="NF033748">
    <property type="entry name" value="class_F_sortase"/>
    <property type="match status" value="1"/>
</dbReference>
<dbReference type="EMBL" id="CP015220">
    <property type="protein sequence ID" value="AMY21673.1"/>
    <property type="molecule type" value="Genomic_DNA"/>
</dbReference>
<dbReference type="SUPFAM" id="SSF63817">
    <property type="entry name" value="Sortase"/>
    <property type="match status" value="1"/>
</dbReference>
<reference evidence="3" key="2">
    <citation type="submission" date="2016-04" db="EMBL/GenBank/DDBJ databases">
        <title>Complete Genome and Plasmid Sequences for Rhodococcus fascians D188 and Draft Sequences for Rhodococcus spp. Isolates PBTS 1 and PBTS 2.</title>
        <authorList>
            <person name="Stamer R."/>
            <person name="Vereecke D."/>
            <person name="Zhang Y."/>
            <person name="Schilkey F."/>
            <person name="Devitt N."/>
            <person name="Randall J."/>
        </authorList>
    </citation>
    <scope>NUCLEOTIDE SEQUENCE [LARGE SCALE GENOMIC DNA]</scope>
    <source>
        <strain evidence="3">PBTS2</strain>
    </source>
</reference>
<proteinExistence type="predicted"/>
<dbReference type="Pfam" id="PF04203">
    <property type="entry name" value="Sortase"/>
    <property type="match status" value="1"/>
</dbReference>
<reference evidence="2 3" key="1">
    <citation type="journal article" date="2016" name="Genome Announc.">
        <title>Complete Genome and Plasmid Sequences for Rhodococcus fascians D188 and Draft Sequences for Rhodococcus Isolates PBTS 1 and PBTS 2.</title>
        <authorList>
            <person name="Stamler R.A."/>
            <person name="Vereecke D."/>
            <person name="Zhang Y."/>
            <person name="Schilkey F."/>
            <person name="Devitt N."/>
            <person name="Randall J.J."/>
        </authorList>
    </citation>
    <scope>NUCLEOTIDE SEQUENCE [LARGE SCALE GENOMIC DNA]</scope>
    <source>
        <strain evidence="2 3">PBTS2</strain>
    </source>
</reference>
<evidence type="ECO:0000256" key="1">
    <source>
        <dbReference type="ARBA" id="ARBA00022801"/>
    </source>
</evidence>
<dbReference type="AlphaFoldDB" id="A0A143QER3"/>
<dbReference type="InterPro" id="IPR042001">
    <property type="entry name" value="Sortase_F"/>
</dbReference>
<keyword evidence="3" id="KW-1185">Reference proteome</keyword>
<evidence type="ECO:0000313" key="3">
    <source>
        <dbReference type="Proteomes" id="UP000076038"/>
    </source>
</evidence>
<protein>
    <recommendedName>
        <fullName evidence="4">Class F sortase</fullName>
    </recommendedName>
</protein>
<accession>A0A143QER3</accession>
<dbReference type="KEGG" id="rhs:A3Q41_00349"/>
<evidence type="ECO:0008006" key="4">
    <source>
        <dbReference type="Google" id="ProtNLM"/>
    </source>
</evidence>
<dbReference type="InterPro" id="IPR023365">
    <property type="entry name" value="Sortase_dom-sf"/>
</dbReference>
<dbReference type="Gene3D" id="2.40.260.10">
    <property type="entry name" value="Sortase"/>
    <property type="match status" value="1"/>
</dbReference>